<dbReference type="AlphaFoldDB" id="A0AAD5QL42"/>
<keyword evidence="3" id="KW-1185">Reference proteome</keyword>
<comment type="caution">
    <text evidence="2">The sequence shown here is derived from an EMBL/GenBank/DDBJ whole genome shotgun (WGS) entry which is preliminary data.</text>
</comment>
<sequence length="169" mass="19072">MAITTEEDDSTCSESIRVIQDDAAQEDELKMILGKLTRMGVRNQMLNSKFVAFNVVVGYITTYATYARFCHFLDIYGSKYPFRVIDTYHNEIKMPSIPGLGISMMFLSVVVTVMDYSLLFTLFTVLGNAIQINNNEMPWHRCSNKGNGQGKNFRSSSVQSSSANVIDFF</sequence>
<keyword evidence="1" id="KW-1133">Transmembrane helix</keyword>
<evidence type="ECO:0000313" key="3">
    <source>
        <dbReference type="Proteomes" id="UP001196413"/>
    </source>
</evidence>
<dbReference type="EMBL" id="JAHQIW010002128">
    <property type="protein sequence ID" value="KAJ1354612.1"/>
    <property type="molecule type" value="Genomic_DNA"/>
</dbReference>
<evidence type="ECO:0000256" key="1">
    <source>
        <dbReference type="SAM" id="Phobius"/>
    </source>
</evidence>
<dbReference type="Proteomes" id="UP001196413">
    <property type="component" value="Unassembled WGS sequence"/>
</dbReference>
<feature type="transmembrane region" description="Helical" evidence="1">
    <location>
        <begin position="104"/>
        <end position="127"/>
    </location>
</feature>
<evidence type="ECO:0000313" key="2">
    <source>
        <dbReference type="EMBL" id="KAJ1354612.1"/>
    </source>
</evidence>
<keyword evidence="1" id="KW-0812">Transmembrane</keyword>
<organism evidence="2 3">
    <name type="scientific">Parelaphostrongylus tenuis</name>
    <name type="common">Meningeal worm</name>
    <dbReference type="NCBI Taxonomy" id="148309"/>
    <lineage>
        <taxon>Eukaryota</taxon>
        <taxon>Metazoa</taxon>
        <taxon>Ecdysozoa</taxon>
        <taxon>Nematoda</taxon>
        <taxon>Chromadorea</taxon>
        <taxon>Rhabditida</taxon>
        <taxon>Rhabditina</taxon>
        <taxon>Rhabditomorpha</taxon>
        <taxon>Strongyloidea</taxon>
        <taxon>Metastrongylidae</taxon>
        <taxon>Parelaphostrongylus</taxon>
    </lineage>
</organism>
<protein>
    <submittedName>
        <fullName evidence="2">Uncharacterized protein</fullName>
    </submittedName>
</protein>
<proteinExistence type="predicted"/>
<keyword evidence="1" id="KW-0472">Membrane</keyword>
<reference evidence="2" key="1">
    <citation type="submission" date="2021-06" db="EMBL/GenBank/DDBJ databases">
        <title>Parelaphostrongylus tenuis whole genome reference sequence.</title>
        <authorList>
            <person name="Garwood T.J."/>
            <person name="Larsen P.A."/>
            <person name="Fountain-Jones N.M."/>
            <person name="Garbe J.R."/>
            <person name="Macchietto M.G."/>
            <person name="Kania S.A."/>
            <person name="Gerhold R.W."/>
            <person name="Richards J.E."/>
            <person name="Wolf T.M."/>
        </authorList>
    </citation>
    <scope>NUCLEOTIDE SEQUENCE</scope>
    <source>
        <strain evidence="2">MNPRO001-30</strain>
        <tissue evidence="2">Meninges</tissue>
    </source>
</reference>
<accession>A0AAD5QL42</accession>
<name>A0AAD5QL42_PARTN</name>
<feature type="transmembrane region" description="Helical" evidence="1">
    <location>
        <begin position="50"/>
        <end position="69"/>
    </location>
</feature>
<gene>
    <name evidence="2" type="ORF">KIN20_011603</name>
</gene>